<dbReference type="Proteomes" id="UP001592530">
    <property type="component" value="Unassembled WGS sequence"/>
</dbReference>
<gene>
    <name evidence="1" type="ORF">ACEZDB_11945</name>
</gene>
<accession>A0ABV6WZK0</accession>
<evidence type="ECO:0000313" key="1">
    <source>
        <dbReference type="EMBL" id="MFC1431357.1"/>
    </source>
</evidence>
<organism evidence="1 2">
    <name type="scientific">Streptacidiphilus alkalitolerans</name>
    <dbReference type="NCBI Taxonomy" id="3342712"/>
    <lineage>
        <taxon>Bacteria</taxon>
        <taxon>Bacillati</taxon>
        <taxon>Actinomycetota</taxon>
        <taxon>Actinomycetes</taxon>
        <taxon>Kitasatosporales</taxon>
        <taxon>Streptomycetaceae</taxon>
        <taxon>Streptacidiphilus</taxon>
    </lineage>
</organism>
<reference evidence="1 2" key="1">
    <citation type="submission" date="2024-09" db="EMBL/GenBank/DDBJ databases">
        <authorList>
            <person name="Lee S.D."/>
        </authorList>
    </citation>
    <scope>NUCLEOTIDE SEQUENCE [LARGE SCALE GENOMIC DNA]</scope>
    <source>
        <strain evidence="1 2">N1-3</strain>
    </source>
</reference>
<proteinExistence type="predicted"/>
<dbReference type="EMBL" id="JBHEZY010000004">
    <property type="protein sequence ID" value="MFC1431357.1"/>
    <property type="molecule type" value="Genomic_DNA"/>
</dbReference>
<sequence length="133" mass="14819">MLKVSLRPTNPYEFTDQELEDLAAQLSEIDEAVAVQINVPPQRGYGVHASEVLHLFLETALTGGFEAVGVKVIESAIGWAQARWKKEQQEQTQLPPRARVVTIYGPRGEVLKDVRIDLPDGQPLEKGLVHQRP</sequence>
<dbReference type="RefSeq" id="WP_380551794.1">
    <property type="nucleotide sequence ID" value="NZ_JBHEZY010000004.1"/>
</dbReference>
<name>A0ABV6WZK0_9ACTN</name>
<evidence type="ECO:0000313" key="2">
    <source>
        <dbReference type="Proteomes" id="UP001592530"/>
    </source>
</evidence>
<protein>
    <submittedName>
        <fullName evidence="1">Uncharacterized protein</fullName>
    </submittedName>
</protein>
<comment type="caution">
    <text evidence="1">The sequence shown here is derived from an EMBL/GenBank/DDBJ whole genome shotgun (WGS) entry which is preliminary data.</text>
</comment>